<feature type="compositionally biased region" description="Polar residues" evidence="2">
    <location>
        <begin position="469"/>
        <end position="480"/>
    </location>
</feature>
<feature type="compositionally biased region" description="Basic and acidic residues" evidence="2">
    <location>
        <begin position="93"/>
        <end position="107"/>
    </location>
</feature>
<organism evidence="3 4">
    <name type="scientific">Lottia gigantea</name>
    <name type="common">Giant owl limpet</name>
    <dbReference type="NCBI Taxonomy" id="225164"/>
    <lineage>
        <taxon>Eukaryota</taxon>
        <taxon>Metazoa</taxon>
        <taxon>Spiralia</taxon>
        <taxon>Lophotrochozoa</taxon>
        <taxon>Mollusca</taxon>
        <taxon>Gastropoda</taxon>
        <taxon>Patellogastropoda</taxon>
        <taxon>Lottioidea</taxon>
        <taxon>Lottiidae</taxon>
        <taxon>Lottia</taxon>
    </lineage>
</organism>
<accession>V4BYF6</accession>
<reference evidence="3 4" key="1">
    <citation type="journal article" date="2013" name="Nature">
        <title>Insights into bilaterian evolution from three spiralian genomes.</title>
        <authorList>
            <person name="Simakov O."/>
            <person name="Marletaz F."/>
            <person name="Cho S.J."/>
            <person name="Edsinger-Gonzales E."/>
            <person name="Havlak P."/>
            <person name="Hellsten U."/>
            <person name="Kuo D.H."/>
            <person name="Larsson T."/>
            <person name="Lv J."/>
            <person name="Arendt D."/>
            <person name="Savage R."/>
            <person name="Osoegawa K."/>
            <person name="de Jong P."/>
            <person name="Grimwood J."/>
            <person name="Chapman J.A."/>
            <person name="Shapiro H."/>
            <person name="Aerts A."/>
            <person name="Otillar R.P."/>
            <person name="Terry A.Y."/>
            <person name="Boore J.L."/>
            <person name="Grigoriev I.V."/>
            <person name="Lindberg D.R."/>
            <person name="Seaver E.C."/>
            <person name="Weisblat D.A."/>
            <person name="Putnam N.H."/>
            <person name="Rokhsar D.S."/>
        </authorList>
    </citation>
    <scope>NUCLEOTIDE SEQUENCE [LARGE SCALE GENOMIC DNA]</scope>
</reference>
<gene>
    <name evidence="3" type="ORF">LOTGIDRAFT_161366</name>
</gene>
<feature type="region of interest" description="Disordered" evidence="2">
    <location>
        <begin position="469"/>
        <end position="553"/>
    </location>
</feature>
<dbReference type="OrthoDB" id="10072038at2759"/>
<evidence type="ECO:0000313" key="3">
    <source>
        <dbReference type="EMBL" id="ESO94164.1"/>
    </source>
</evidence>
<dbReference type="AlphaFoldDB" id="V4BYF6"/>
<feature type="compositionally biased region" description="Polar residues" evidence="2">
    <location>
        <begin position="71"/>
        <end position="90"/>
    </location>
</feature>
<dbReference type="CTD" id="20238683"/>
<feature type="compositionally biased region" description="Basic and acidic residues" evidence="2">
    <location>
        <begin position="497"/>
        <end position="506"/>
    </location>
</feature>
<dbReference type="HOGENOM" id="CLU_431030_0_0_1"/>
<keyword evidence="4" id="KW-1185">Reference proteome</keyword>
<feature type="coiled-coil region" evidence="1">
    <location>
        <begin position="278"/>
        <end position="446"/>
    </location>
</feature>
<proteinExistence type="predicted"/>
<dbReference type="Proteomes" id="UP000030746">
    <property type="component" value="Unassembled WGS sequence"/>
</dbReference>
<name>V4BYF6_LOTGI</name>
<sequence length="635" mass="72496">MPYKETLRRQMVRTARLDSFFEIKRRKSKKKTRHKAGESSEDMECTPDASPRANYRSQSTNDRLKSESSDNLRTGSDTNKVLPTPRSKSVTFMDDRRSDEAEMTSYRDSDNCDKNIVSIIKKSSSTGSDVRAASTAFDGDRVTGNVSSDSEADPSNFLEDSSEIRSAYKNSRSSIKTLSSLVKNVKPDKQETVLECRRMFREEILRLRHETEDFRIMCLKQIEKQKKAVEKHRKRCLNQLSDRTSNGEMELESELQGLAESMEYLQHKQVILDKETELLNREEEIEKKQKYLEDFEHEIQDIELMLRHRQAICDRRQAALNSFDEELNNLKIEIEETKDEMEKEGIDTSTASERAKENWEATKRNMLDKQQVLENTVQKYRTELATTASALVGKDILIQKLNEKVKENEDQFHEKDKKIKSLEMKLEIALSEIRQMENKMDAIHSNTNNNNNNHLTLDKFHLVREASQDSIINRDSSQDSGIGPRDLSPRNSQDSHISQDSHESRRSLRGSPDSQLSTKDGSKSDIGSPGSTNGTLKLPEIPGTPMSHQGSSQTLDVKALLKTEGSASLRSFVSFEEDSFRNGEPRNSKDSYKFRSKDKIVRHAARKQSIANGNLSKLSMLKHGDDMKSGACSVM</sequence>
<feature type="region of interest" description="Disordered" evidence="2">
    <location>
        <begin position="26"/>
        <end position="107"/>
    </location>
</feature>
<dbReference type="KEGG" id="lgi:LOTGIDRAFT_161366"/>
<keyword evidence="1" id="KW-0175">Coiled coil</keyword>
<protein>
    <submittedName>
        <fullName evidence="3">Uncharacterized protein</fullName>
    </submittedName>
</protein>
<dbReference type="OMA" id="MTEMEDI"/>
<dbReference type="RefSeq" id="XP_009055013.1">
    <property type="nucleotide sequence ID" value="XM_009056765.1"/>
</dbReference>
<dbReference type="EMBL" id="KB201847">
    <property type="protein sequence ID" value="ESO94164.1"/>
    <property type="molecule type" value="Genomic_DNA"/>
</dbReference>
<evidence type="ECO:0000256" key="2">
    <source>
        <dbReference type="SAM" id="MobiDB-lite"/>
    </source>
</evidence>
<feature type="region of interest" description="Disordered" evidence="2">
    <location>
        <begin position="139"/>
        <end position="161"/>
    </location>
</feature>
<dbReference type="GeneID" id="20238683"/>
<evidence type="ECO:0000313" key="4">
    <source>
        <dbReference type="Proteomes" id="UP000030746"/>
    </source>
</evidence>
<evidence type="ECO:0000256" key="1">
    <source>
        <dbReference type="SAM" id="Coils"/>
    </source>
</evidence>